<feature type="non-terminal residue" evidence="15">
    <location>
        <position position="1"/>
    </location>
</feature>
<dbReference type="InterPro" id="IPR050339">
    <property type="entry name" value="CC_SR_Kinase"/>
</dbReference>
<dbReference type="PROSITE" id="PS00108">
    <property type="entry name" value="PROTEIN_KINASE_ST"/>
    <property type="match status" value="1"/>
</dbReference>
<dbReference type="GO" id="GO:0005634">
    <property type="term" value="C:nucleus"/>
    <property type="evidence" value="ECO:0007669"/>
    <property type="project" value="TreeGrafter"/>
</dbReference>
<proteinExistence type="inferred from homology"/>
<keyword evidence="8" id="KW-0460">Magnesium</keyword>
<comment type="catalytic activity">
    <reaction evidence="12">
        <text>L-seryl-[protein] + ATP = O-phospho-L-seryl-[protein] + ADP + H(+)</text>
        <dbReference type="Rhea" id="RHEA:17989"/>
        <dbReference type="Rhea" id="RHEA-COMP:9863"/>
        <dbReference type="Rhea" id="RHEA-COMP:11604"/>
        <dbReference type="ChEBI" id="CHEBI:15378"/>
        <dbReference type="ChEBI" id="CHEBI:29999"/>
        <dbReference type="ChEBI" id="CHEBI:30616"/>
        <dbReference type="ChEBI" id="CHEBI:83421"/>
        <dbReference type="ChEBI" id="CHEBI:456216"/>
        <dbReference type="EC" id="2.7.11.1"/>
    </reaction>
</comment>
<keyword evidence="16" id="KW-1185">Reference proteome</keyword>
<dbReference type="Pfam" id="PF00069">
    <property type="entry name" value="Pkinase"/>
    <property type="match status" value="1"/>
</dbReference>
<evidence type="ECO:0000256" key="2">
    <source>
        <dbReference type="ARBA" id="ARBA00022527"/>
    </source>
</evidence>
<evidence type="ECO:0000256" key="6">
    <source>
        <dbReference type="ARBA" id="ARBA00022777"/>
    </source>
</evidence>
<evidence type="ECO:0000256" key="1">
    <source>
        <dbReference type="ARBA" id="ARBA00012513"/>
    </source>
</evidence>
<dbReference type="EMBL" id="KZ347930">
    <property type="protein sequence ID" value="PIO66931.1"/>
    <property type="molecule type" value="Genomic_DNA"/>
</dbReference>
<organism evidence="15 16">
    <name type="scientific">Teladorsagia circumcincta</name>
    <name type="common">Brown stomach worm</name>
    <name type="synonym">Ostertagia circumcincta</name>
    <dbReference type="NCBI Taxonomy" id="45464"/>
    <lineage>
        <taxon>Eukaryota</taxon>
        <taxon>Metazoa</taxon>
        <taxon>Ecdysozoa</taxon>
        <taxon>Nematoda</taxon>
        <taxon>Chromadorea</taxon>
        <taxon>Rhabditida</taxon>
        <taxon>Rhabditina</taxon>
        <taxon>Rhabditomorpha</taxon>
        <taxon>Strongyloidea</taxon>
        <taxon>Trichostrongylidae</taxon>
        <taxon>Teladorsagia</taxon>
    </lineage>
</organism>
<protein>
    <recommendedName>
        <fullName evidence="1">non-specific serine/threonine protein kinase</fullName>
        <ecNumber evidence="1">2.7.11.1</ecNumber>
    </recommendedName>
</protein>
<dbReference type="Proteomes" id="UP000230423">
    <property type="component" value="Unassembled WGS sequence"/>
</dbReference>
<keyword evidence="5" id="KW-0547">Nucleotide-binding</keyword>
<dbReference type="OrthoDB" id="5337378at2759"/>
<evidence type="ECO:0000256" key="8">
    <source>
        <dbReference type="ARBA" id="ARBA00022842"/>
    </source>
</evidence>
<dbReference type="Gene3D" id="1.10.510.10">
    <property type="entry name" value="Transferase(Phosphotransferase) domain 1"/>
    <property type="match status" value="1"/>
</dbReference>
<evidence type="ECO:0000256" key="11">
    <source>
        <dbReference type="ARBA" id="ARBA00047899"/>
    </source>
</evidence>
<name>A0A2G9U9L0_TELCI</name>
<keyword evidence="6" id="KW-0418">Kinase</keyword>
<evidence type="ECO:0000256" key="3">
    <source>
        <dbReference type="ARBA" id="ARBA00022679"/>
    </source>
</evidence>
<dbReference type="InterPro" id="IPR011009">
    <property type="entry name" value="Kinase-like_dom_sf"/>
</dbReference>
<comment type="catalytic activity">
    <reaction evidence="11">
        <text>L-threonyl-[protein] + ATP = O-phospho-L-threonyl-[protein] + ADP + H(+)</text>
        <dbReference type="Rhea" id="RHEA:46608"/>
        <dbReference type="Rhea" id="RHEA-COMP:11060"/>
        <dbReference type="Rhea" id="RHEA-COMP:11605"/>
        <dbReference type="ChEBI" id="CHEBI:15378"/>
        <dbReference type="ChEBI" id="CHEBI:30013"/>
        <dbReference type="ChEBI" id="CHEBI:30616"/>
        <dbReference type="ChEBI" id="CHEBI:61977"/>
        <dbReference type="ChEBI" id="CHEBI:456216"/>
        <dbReference type="EC" id="2.7.11.1"/>
    </reaction>
</comment>
<dbReference type="SUPFAM" id="SSF56112">
    <property type="entry name" value="Protein kinase-like (PK-like)"/>
    <property type="match status" value="1"/>
</dbReference>
<dbReference type="GO" id="GO:0051321">
    <property type="term" value="P:meiotic cell cycle"/>
    <property type="evidence" value="ECO:0007669"/>
    <property type="project" value="TreeGrafter"/>
</dbReference>
<dbReference type="SMART" id="SM00220">
    <property type="entry name" value="S_TKc"/>
    <property type="match status" value="1"/>
</dbReference>
<feature type="region of interest" description="Disordered" evidence="13">
    <location>
        <begin position="306"/>
        <end position="326"/>
    </location>
</feature>
<accession>A0A2G9U9L0</accession>
<keyword evidence="2" id="KW-0723">Serine/threonine-protein kinase</keyword>
<sequence length="326" mass="37368">NARYKVLHVRCKDTGEEYAVKRALRTFESSGKRYRQLQEALNHEAVTPHPNIVRFEKAWEERQSVLAAVVCGMAVNCDETIGMAEVCRFRKGRFYIQTELCGANLQDYRNCYGPLTEDEQWTVITDTLRALERLHSEDMLHLDVKPSNIYLSLDNQSCKLGDFGLAINLKKKSADWADDGDKNYMAPELLNEPPTTAADMYSLGITMLELSTEIDVETKRQSISPIDKDYFLDKDWEFENEDVVHPPSLRMKRKYDCTAFGTPPIRKRLTFDELEEDDLPSPKLESCIIEHNTPVFTRILEFNDSPISPPPKKARGIKLKEGTPLT</sequence>
<feature type="domain" description="Protein kinase" evidence="14">
    <location>
        <begin position="1"/>
        <end position="326"/>
    </location>
</feature>
<keyword evidence="9" id="KW-0131">Cell cycle</keyword>
<keyword evidence="3" id="KW-0808">Transferase</keyword>
<dbReference type="PANTHER" id="PTHR11042:SF183">
    <property type="entry name" value="MEMBRANE-ASSOCIATED TYROSINE- AND THREONINE-SPECIFIC CDC2-INHIBITORY KINASE"/>
    <property type="match status" value="1"/>
</dbReference>
<evidence type="ECO:0000256" key="5">
    <source>
        <dbReference type="ARBA" id="ARBA00022741"/>
    </source>
</evidence>
<comment type="similarity">
    <text evidence="10">Belongs to the protein kinase superfamily. Ser/Thr protein kinase family. GCN2 subfamily.</text>
</comment>
<evidence type="ECO:0000313" key="16">
    <source>
        <dbReference type="Proteomes" id="UP000230423"/>
    </source>
</evidence>
<evidence type="ECO:0000259" key="14">
    <source>
        <dbReference type="PROSITE" id="PS50011"/>
    </source>
</evidence>
<keyword evidence="7" id="KW-0067">ATP-binding</keyword>
<evidence type="ECO:0000256" key="7">
    <source>
        <dbReference type="ARBA" id="ARBA00022840"/>
    </source>
</evidence>
<evidence type="ECO:0000256" key="13">
    <source>
        <dbReference type="SAM" id="MobiDB-lite"/>
    </source>
</evidence>
<evidence type="ECO:0000256" key="12">
    <source>
        <dbReference type="ARBA" id="ARBA00048679"/>
    </source>
</evidence>
<dbReference type="GO" id="GO:0046872">
    <property type="term" value="F:metal ion binding"/>
    <property type="evidence" value="ECO:0007669"/>
    <property type="project" value="UniProtKB-KW"/>
</dbReference>
<gene>
    <name evidence="15" type="ORF">TELCIR_11339</name>
</gene>
<dbReference type="Gene3D" id="3.30.200.20">
    <property type="entry name" value="Phosphorylase Kinase, domain 1"/>
    <property type="match status" value="1"/>
</dbReference>
<dbReference type="InterPro" id="IPR008271">
    <property type="entry name" value="Ser/Thr_kinase_AS"/>
</dbReference>
<dbReference type="AlphaFoldDB" id="A0A2G9U9L0"/>
<evidence type="ECO:0000256" key="4">
    <source>
        <dbReference type="ARBA" id="ARBA00022723"/>
    </source>
</evidence>
<evidence type="ECO:0000313" key="15">
    <source>
        <dbReference type="EMBL" id="PIO66931.1"/>
    </source>
</evidence>
<keyword evidence="4" id="KW-0479">Metal-binding</keyword>
<dbReference type="EC" id="2.7.11.1" evidence="1"/>
<evidence type="ECO:0000256" key="9">
    <source>
        <dbReference type="ARBA" id="ARBA00023306"/>
    </source>
</evidence>
<dbReference type="GO" id="GO:0004674">
    <property type="term" value="F:protein serine/threonine kinase activity"/>
    <property type="evidence" value="ECO:0007669"/>
    <property type="project" value="UniProtKB-KW"/>
</dbReference>
<dbReference type="GO" id="GO:0005737">
    <property type="term" value="C:cytoplasm"/>
    <property type="evidence" value="ECO:0007669"/>
    <property type="project" value="TreeGrafter"/>
</dbReference>
<dbReference type="GO" id="GO:0110031">
    <property type="term" value="P:negative regulation of G2/MI transition of meiotic cell cycle"/>
    <property type="evidence" value="ECO:0007669"/>
    <property type="project" value="TreeGrafter"/>
</dbReference>
<evidence type="ECO:0000256" key="10">
    <source>
        <dbReference type="ARBA" id="ARBA00037982"/>
    </source>
</evidence>
<dbReference type="PROSITE" id="PS50011">
    <property type="entry name" value="PROTEIN_KINASE_DOM"/>
    <property type="match status" value="1"/>
</dbReference>
<dbReference type="GO" id="GO:0005524">
    <property type="term" value="F:ATP binding"/>
    <property type="evidence" value="ECO:0007669"/>
    <property type="project" value="UniProtKB-KW"/>
</dbReference>
<reference evidence="15 16" key="1">
    <citation type="submission" date="2015-09" db="EMBL/GenBank/DDBJ databases">
        <title>Draft genome of the parasitic nematode Teladorsagia circumcincta isolate WARC Sus (inbred).</title>
        <authorList>
            <person name="Mitreva M."/>
        </authorList>
    </citation>
    <scope>NUCLEOTIDE SEQUENCE [LARGE SCALE GENOMIC DNA]</scope>
    <source>
        <strain evidence="15 16">S</strain>
    </source>
</reference>
<dbReference type="InterPro" id="IPR000719">
    <property type="entry name" value="Prot_kinase_dom"/>
</dbReference>
<dbReference type="PANTHER" id="PTHR11042">
    <property type="entry name" value="EUKARYOTIC TRANSLATION INITIATION FACTOR 2-ALPHA KINASE EIF2-ALPHA KINASE -RELATED"/>
    <property type="match status" value="1"/>
</dbReference>